<sequence length="292" mass="33041">MALDRSEVSIFIKYFIFLGNCVIWVVGLALTALGAYVLYLKQKTVRDAIDFFFDPASLMCLAGCLVVFVSFFGCMGSLREYTLFLRLYNWILTFFFVGEIVLVIIIFVFYFVPDAKQQLGLFPEETFKNAIRKYGIVDDDDMQNLIDDMQRTLGCCGFSDDDNGFLDWNINEYFNCTVVSKQPVSNERCSVPASCCIVKDGDPINIRCGHDVMIANEDGTVTESTNHKPIYKIGCLKAVGVWINAHAIVLGGILIGILVPQMFLMCITSTLRKQILMQKSKWNRRLQPRTNA</sequence>
<proteinExistence type="inferred from homology"/>
<dbReference type="Proteomes" id="UP001634394">
    <property type="component" value="Unassembled WGS sequence"/>
</dbReference>
<dbReference type="EMBL" id="JBJQND010000010">
    <property type="protein sequence ID" value="KAL3863616.1"/>
    <property type="molecule type" value="Genomic_DNA"/>
</dbReference>
<keyword evidence="8" id="KW-1185">Reference proteome</keyword>
<evidence type="ECO:0000256" key="6">
    <source>
        <dbReference type="RuleBase" id="RU361218"/>
    </source>
</evidence>
<dbReference type="InterPro" id="IPR008952">
    <property type="entry name" value="Tetraspanin_EC2_sf"/>
</dbReference>
<protein>
    <recommendedName>
        <fullName evidence="6">Tetraspanin</fullName>
    </recommendedName>
</protein>
<reference evidence="7 8" key="1">
    <citation type="submission" date="2024-11" db="EMBL/GenBank/DDBJ databases">
        <title>Chromosome-level genome assembly of the freshwater bivalve Anodonta woodiana.</title>
        <authorList>
            <person name="Chen X."/>
        </authorList>
    </citation>
    <scope>NUCLEOTIDE SEQUENCE [LARGE SCALE GENOMIC DNA]</scope>
    <source>
        <strain evidence="7">MN2024</strain>
        <tissue evidence="7">Gills</tissue>
    </source>
</reference>
<feature type="transmembrane region" description="Helical" evidence="6">
    <location>
        <begin position="247"/>
        <end position="271"/>
    </location>
</feature>
<dbReference type="InterPro" id="IPR000301">
    <property type="entry name" value="Tetraspanin_animals"/>
</dbReference>
<dbReference type="GO" id="GO:0016020">
    <property type="term" value="C:membrane"/>
    <property type="evidence" value="ECO:0007669"/>
    <property type="project" value="UniProtKB-SubCell"/>
</dbReference>
<gene>
    <name evidence="7" type="ORF">ACJMK2_005366</name>
</gene>
<keyword evidence="4 6" id="KW-1133">Transmembrane helix</keyword>
<evidence type="ECO:0000256" key="2">
    <source>
        <dbReference type="ARBA" id="ARBA00006840"/>
    </source>
</evidence>
<evidence type="ECO:0000256" key="5">
    <source>
        <dbReference type="ARBA" id="ARBA00023136"/>
    </source>
</evidence>
<evidence type="ECO:0000256" key="3">
    <source>
        <dbReference type="ARBA" id="ARBA00022692"/>
    </source>
</evidence>
<name>A0ABD3VPU0_SINWO</name>
<evidence type="ECO:0000313" key="7">
    <source>
        <dbReference type="EMBL" id="KAL3863616.1"/>
    </source>
</evidence>
<dbReference type="PRINTS" id="PR00259">
    <property type="entry name" value="TMFOUR"/>
</dbReference>
<keyword evidence="5 6" id="KW-0472">Membrane</keyword>
<dbReference type="Gene3D" id="1.10.1450.10">
    <property type="entry name" value="Tetraspanin"/>
    <property type="match status" value="1"/>
</dbReference>
<comment type="similarity">
    <text evidence="2 6">Belongs to the tetraspanin (TM4SF) family.</text>
</comment>
<feature type="transmembrane region" description="Helical" evidence="6">
    <location>
        <begin position="51"/>
        <end position="75"/>
    </location>
</feature>
<dbReference type="PIRSF" id="PIRSF002419">
    <property type="entry name" value="Tetraspanin"/>
    <property type="match status" value="1"/>
</dbReference>
<dbReference type="PANTHER" id="PTHR19282:SF515">
    <property type="entry name" value="TETRASPANIN"/>
    <property type="match status" value="1"/>
</dbReference>
<keyword evidence="3 6" id="KW-0812">Transmembrane</keyword>
<organism evidence="7 8">
    <name type="scientific">Sinanodonta woodiana</name>
    <name type="common">Chinese pond mussel</name>
    <name type="synonym">Anodonta woodiana</name>
    <dbReference type="NCBI Taxonomy" id="1069815"/>
    <lineage>
        <taxon>Eukaryota</taxon>
        <taxon>Metazoa</taxon>
        <taxon>Spiralia</taxon>
        <taxon>Lophotrochozoa</taxon>
        <taxon>Mollusca</taxon>
        <taxon>Bivalvia</taxon>
        <taxon>Autobranchia</taxon>
        <taxon>Heteroconchia</taxon>
        <taxon>Palaeoheterodonta</taxon>
        <taxon>Unionida</taxon>
        <taxon>Unionoidea</taxon>
        <taxon>Unionidae</taxon>
        <taxon>Unioninae</taxon>
        <taxon>Sinanodonta</taxon>
    </lineage>
</organism>
<dbReference type="PANTHER" id="PTHR19282">
    <property type="entry name" value="TETRASPANIN"/>
    <property type="match status" value="1"/>
</dbReference>
<comment type="caution">
    <text evidence="7">The sequence shown here is derived from an EMBL/GenBank/DDBJ whole genome shotgun (WGS) entry which is preliminary data.</text>
</comment>
<feature type="transmembrane region" description="Helical" evidence="6">
    <location>
        <begin position="12"/>
        <end position="39"/>
    </location>
</feature>
<comment type="subcellular location">
    <subcellularLocation>
        <location evidence="1 6">Membrane</location>
        <topology evidence="1 6">Multi-pass membrane protein</topology>
    </subcellularLocation>
</comment>
<feature type="transmembrane region" description="Helical" evidence="6">
    <location>
        <begin position="87"/>
        <end position="112"/>
    </location>
</feature>
<evidence type="ECO:0000313" key="8">
    <source>
        <dbReference type="Proteomes" id="UP001634394"/>
    </source>
</evidence>
<dbReference type="AlphaFoldDB" id="A0ABD3VPU0"/>
<evidence type="ECO:0000256" key="4">
    <source>
        <dbReference type="ARBA" id="ARBA00022989"/>
    </source>
</evidence>
<evidence type="ECO:0000256" key="1">
    <source>
        <dbReference type="ARBA" id="ARBA00004141"/>
    </source>
</evidence>
<accession>A0ABD3VPU0</accession>
<dbReference type="InterPro" id="IPR018499">
    <property type="entry name" value="Tetraspanin/Peripherin"/>
</dbReference>
<dbReference type="Pfam" id="PF00335">
    <property type="entry name" value="Tetraspanin"/>
    <property type="match status" value="1"/>
</dbReference>
<dbReference type="SUPFAM" id="SSF48652">
    <property type="entry name" value="Tetraspanin"/>
    <property type="match status" value="1"/>
</dbReference>